<sequence length="64" mass="7545">MRKQQNKRRRPAPRGFAYWPHVHAGGKNEPALFLIPEVWYLSAPIWSRESAESTRGKRTLKTRK</sequence>
<dbReference type="Proteomes" id="UP000239735">
    <property type="component" value="Unassembled WGS sequence"/>
</dbReference>
<organism evidence="1 2">
    <name type="scientific">Candidatus Sulfuritelmatomonas gaucii</name>
    <dbReference type="NCBI Taxonomy" id="2043161"/>
    <lineage>
        <taxon>Bacteria</taxon>
        <taxon>Pseudomonadati</taxon>
        <taxon>Acidobacteriota</taxon>
        <taxon>Terriglobia</taxon>
        <taxon>Terriglobales</taxon>
        <taxon>Acidobacteriaceae</taxon>
        <taxon>Candidatus Sulfuritelmatomonas</taxon>
    </lineage>
</organism>
<reference evidence="2" key="1">
    <citation type="submission" date="2018-02" db="EMBL/GenBank/DDBJ databases">
        <authorList>
            <person name="Hausmann B."/>
        </authorList>
    </citation>
    <scope>NUCLEOTIDE SEQUENCE [LARGE SCALE GENOMIC DNA]</scope>
    <source>
        <strain evidence="2">Peat soil MAG SbA5</strain>
    </source>
</reference>
<evidence type="ECO:0000313" key="2">
    <source>
        <dbReference type="Proteomes" id="UP000239735"/>
    </source>
</evidence>
<proteinExistence type="predicted"/>
<dbReference type="AlphaFoldDB" id="A0A2N9L820"/>
<gene>
    <name evidence="1" type="ORF">SBA5_240002</name>
</gene>
<name>A0A2N9L820_9BACT</name>
<dbReference type="EMBL" id="OKRB01000080">
    <property type="protein sequence ID" value="SPE19419.1"/>
    <property type="molecule type" value="Genomic_DNA"/>
</dbReference>
<accession>A0A2N9L820</accession>
<protein>
    <submittedName>
        <fullName evidence="1">Uncharacterized protein</fullName>
    </submittedName>
</protein>
<evidence type="ECO:0000313" key="1">
    <source>
        <dbReference type="EMBL" id="SPE19419.1"/>
    </source>
</evidence>